<evidence type="ECO:0000256" key="1">
    <source>
        <dbReference type="SAM" id="MobiDB-lite"/>
    </source>
</evidence>
<feature type="compositionally biased region" description="Low complexity" evidence="1">
    <location>
        <begin position="237"/>
        <end position="246"/>
    </location>
</feature>
<feature type="region of interest" description="Disordered" evidence="1">
    <location>
        <begin position="303"/>
        <end position="345"/>
    </location>
</feature>
<gene>
    <name evidence="4" type="ORF">ACFFNY_25880</name>
</gene>
<feature type="compositionally biased region" description="Acidic residues" evidence="1">
    <location>
        <begin position="253"/>
        <end position="262"/>
    </location>
</feature>
<feature type="domain" description="PASTA" evidence="3">
    <location>
        <begin position="343"/>
        <end position="408"/>
    </location>
</feature>
<evidence type="ECO:0000259" key="3">
    <source>
        <dbReference type="PROSITE" id="PS51178"/>
    </source>
</evidence>
<dbReference type="Pfam" id="PF03793">
    <property type="entry name" value="PASTA"/>
    <property type="match status" value="1"/>
</dbReference>
<feature type="compositionally biased region" description="Polar residues" evidence="1">
    <location>
        <begin position="334"/>
        <end position="345"/>
    </location>
</feature>
<dbReference type="PROSITE" id="PS51178">
    <property type="entry name" value="PASTA"/>
    <property type="match status" value="1"/>
</dbReference>
<dbReference type="Gene3D" id="3.30.10.20">
    <property type="match status" value="1"/>
</dbReference>
<evidence type="ECO:0000313" key="5">
    <source>
        <dbReference type="Proteomes" id="UP001589619"/>
    </source>
</evidence>
<dbReference type="RefSeq" id="WP_344909038.1">
    <property type="nucleotide sequence ID" value="NZ_BAAAYO010000007.1"/>
</dbReference>
<keyword evidence="2" id="KW-0812">Transmembrane</keyword>
<comment type="caution">
    <text evidence="4">The sequence shown here is derived from an EMBL/GenBank/DDBJ whole genome shotgun (WGS) entry which is preliminary data.</text>
</comment>
<name>A0ABV5W386_9BACL</name>
<dbReference type="EMBL" id="JBHMAG010000017">
    <property type="protein sequence ID" value="MFB9755019.1"/>
    <property type="molecule type" value="Genomic_DNA"/>
</dbReference>
<organism evidence="4 5">
    <name type="scientific">Paenibacillus hodogayensis</name>
    <dbReference type="NCBI Taxonomy" id="279208"/>
    <lineage>
        <taxon>Bacteria</taxon>
        <taxon>Bacillati</taxon>
        <taxon>Bacillota</taxon>
        <taxon>Bacilli</taxon>
        <taxon>Bacillales</taxon>
        <taxon>Paenibacillaceae</taxon>
        <taxon>Paenibacillus</taxon>
    </lineage>
</organism>
<feature type="transmembrane region" description="Helical" evidence="2">
    <location>
        <begin position="277"/>
        <end position="298"/>
    </location>
</feature>
<sequence>MRPISDRYELKQQLAPLRDGQLYEGKDLSLQRTVFVYSLKLQDEPAVREYVRKLGSAAHQGGTDSPFLHVLDAEIGTDSIHVIISYKPGCSLRQFIAKEPYSYQNALTMAADLGQALLDAATERPMDFSIGADNLWVTEDGVINVINTWECPAEGSRLAHELSSLLTQLLAHSQQPPAGTDEIAALLGNALPALPAAKKEDFVATVQDAWKEKLTLASLLPFIRMLQPSAPGTEPISSVPSAPAAPQTTPLWTEEEQEEDDEPVRSRRRSFRTGKRLAVGLASVVGVALVAVISVPLIDSLNRSSKKSEPAPVVAEQTPKTSEPVKNVPAPPKDTSQTSASTNNPIIPVPTITGLSKEVAEKLMLDSGLRYEFYLETNDKEAGLVFKQEPLPNAQVEKGSSVTFWISKGPVKQ</sequence>
<keyword evidence="5" id="KW-1185">Reference proteome</keyword>
<dbReference type="CDD" id="cd06577">
    <property type="entry name" value="PASTA_pknB"/>
    <property type="match status" value="1"/>
</dbReference>
<dbReference type="SMART" id="SM00740">
    <property type="entry name" value="PASTA"/>
    <property type="match status" value="1"/>
</dbReference>
<protein>
    <submittedName>
        <fullName evidence="4">PASTA domain-containing protein</fullName>
    </submittedName>
</protein>
<dbReference type="InterPro" id="IPR005543">
    <property type="entry name" value="PASTA_dom"/>
</dbReference>
<reference evidence="4 5" key="1">
    <citation type="submission" date="2024-09" db="EMBL/GenBank/DDBJ databases">
        <authorList>
            <person name="Sun Q."/>
            <person name="Mori K."/>
        </authorList>
    </citation>
    <scope>NUCLEOTIDE SEQUENCE [LARGE SCALE GENOMIC DNA]</scope>
    <source>
        <strain evidence="4 5">JCM 12520</strain>
    </source>
</reference>
<proteinExistence type="predicted"/>
<evidence type="ECO:0000256" key="2">
    <source>
        <dbReference type="SAM" id="Phobius"/>
    </source>
</evidence>
<dbReference type="Proteomes" id="UP001589619">
    <property type="component" value="Unassembled WGS sequence"/>
</dbReference>
<keyword evidence="2" id="KW-1133">Transmembrane helix</keyword>
<keyword evidence="2" id="KW-0472">Membrane</keyword>
<accession>A0ABV5W386</accession>
<feature type="region of interest" description="Disordered" evidence="1">
    <location>
        <begin position="231"/>
        <end position="270"/>
    </location>
</feature>
<evidence type="ECO:0000313" key="4">
    <source>
        <dbReference type="EMBL" id="MFB9755019.1"/>
    </source>
</evidence>